<reference evidence="2" key="1">
    <citation type="submission" date="2022-08" db="EMBL/GenBank/DDBJ databases">
        <title>Genome Sequencing of Bacteroides fragilis Group Isolates with Nanopore Technology.</title>
        <authorList>
            <person name="Tisza M.J."/>
            <person name="Smith D."/>
            <person name="Dekker J.P."/>
        </authorList>
    </citation>
    <scope>NUCLEOTIDE SEQUENCE</scope>
    <source>
        <strain evidence="2">BFG-351</strain>
    </source>
</reference>
<dbReference type="InterPro" id="IPR047187">
    <property type="entry name" value="SF1_C_Upf1"/>
</dbReference>
<organism evidence="2 3">
    <name type="scientific">Bacteroides faecis</name>
    <dbReference type="NCBI Taxonomy" id="674529"/>
    <lineage>
        <taxon>Bacteria</taxon>
        <taxon>Pseudomonadati</taxon>
        <taxon>Bacteroidota</taxon>
        <taxon>Bacteroidia</taxon>
        <taxon>Bacteroidales</taxon>
        <taxon>Bacteroidaceae</taxon>
        <taxon>Bacteroides</taxon>
    </lineage>
</organism>
<proteinExistence type="predicted"/>
<dbReference type="Gene3D" id="3.30.420.40">
    <property type="match status" value="1"/>
</dbReference>
<dbReference type="InterPro" id="IPR041679">
    <property type="entry name" value="DNA2/NAM7-like_C"/>
</dbReference>
<dbReference type="SUPFAM" id="SSF50249">
    <property type="entry name" value="Nucleic acid-binding proteins"/>
    <property type="match status" value="1"/>
</dbReference>
<dbReference type="PANTHER" id="PTHR10887:SF495">
    <property type="entry name" value="HELICASE SENATAXIN ISOFORM X1-RELATED"/>
    <property type="match status" value="1"/>
</dbReference>
<evidence type="ECO:0000313" key="2">
    <source>
        <dbReference type="EMBL" id="MCS2793814.1"/>
    </source>
</evidence>
<protein>
    <submittedName>
        <fullName evidence="2">AAA domain-containing protein</fullName>
    </submittedName>
</protein>
<dbReference type="Gene3D" id="3.30.420.150">
    <property type="entry name" value="Exopolyphosphatase. Domain 2"/>
    <property type="match status" value="1"/>
</dbReference>
<dbReference type="SMART" id="SM00316">
    <property type="entry name" value="S1"/>
    <property type="match status" value="1"/>
</dbReference>
<dbReference type="InterPro" id="IPR027417">
    <property type="entry name" value="P-loop_NTPase"/>
</dbReference>
<dbReference type="CDD" id="cd18808">
    <property type="entry name" value="SF1_C_Upf1"/>
    <property type="match status" value="1"/>
</dbReference>
<dbReference type="Proteomes" id="UP001204548">
    <property type="component" value="Unassembled WGS sequence"/>
</dbReference>
<gene>
    <name evidence="2" type="ORF">NXW97_17720</name>
</gene>
<dbReference type="GO" id="GO:0003676">
    <property type="term" value="F:nucleic acid binding"/>
    <property type="evidence" value="ECO:0007669"/>
    <property type="project" value="InterPro"/>
</dbReference>
<dbReference type="SUPFAM" id="SSF52540">
    <property type="entry name" value="P-loop containing nucleoside triphosphate hydrolases"/>
    <property type="match status" value="1"/>
</dbReference>
<dbReference type="GO" id="GO:0004386">
    <property type="term" value="F:helicase activity"/>
    <property type="evidence" value="ECO:0007669"/>
    <property type="project" value="InterPro"/>
</dbReference>
<sequence length="1391" mass="159419">MAYKKNEIVTAKVTAIVDFGAFVELEDRSSGLVHFTEIPASKYHVDDVLNINDEIKVMVLGEKGFDRFGNRKYELSKKKVDEQKIREQVAEDVVKLEGEEKSIRDIWKIFTQINKCLLQYMKQPILLDVNSAKLDAFEGKLSIKANTESKFELFQKSFKQRFNTDLIPLTKDSWNFYSNIDTISSSALKSFEEECESLYMNFFPLPFIEGRIWNYQKNKRDDIEGQLEDCFPNIVITSTKTGELSFRQSYSSHSQARDFYSALNDILKEINNGCTIEDEETGEEKKYEAIPFDYEISPLSELDKFLIERNVFGQQEHESVVIGTLRGEVFSCNGVEVGKLKKVNYPTLIFAVEKNNISNVDKLIKEKKLTKVSTDLTGDSEKVNRLQESFDYITENFEQLRNPMLASYLFDASKATTLDTKKISERIKLIEANKLNTHLNEWQIEAIAKAVEAKDLAVIQGPPGTGKSTAIAELIWQLALANPKDRTLLTSEANLAVDNALDRLKFSEHNLVKPIRIGAGDKFSSEGLPYALTEMMKWAGIDFSNNYILKEDNEAIEESEEYKLFNQNNIALVRWIKNIINRSQIQDEEIEKSWFHFMLNLPEDLRKTVFSLYKKNCNVIGATCSSITEKNYAAIEAQKENTESRFMKRYKNVFNDDEHLAFDVVVQDEASKATPSELSMPLVYGTKSIIIGDHRQLPPNLDREDILYKLHYQALQSVDIEEKEQIEELERFVRHNFDQLEKSHFERLFTQADESIKGTFRKQYRMHPDINKVIEQFYTKDGGLECGFINEDYESEGTPFSRYHGIEIDGLLSPENHVVWIDTNSPEIAEGTSRTNKGEVDAINWVLSQLATSSTFADYNNKFTSEEDKEIGLITFYGAQLKQLRRLQANYSGKLTLKPSSVDRFQGMERNIVIVSLVRSNCIAENEKQAPDFRVYKELGYRAQKDFGFAKSPNRLNVALSRAKRLLIIVGNSAHYSSHKNKDGEAIYKNVFESIKNNPNGRIIRWEHKLMKKRPRPISKDRSANLNTRDINPATDGHLRVIETWLRPYGNRNNPKIAVLELSTKAVKCLIGKDQELIRNANVDEFNFQNFIRNANKTETGKGLDSQNEMDMRYFERNVLPTIRNWKRVMQTENVDVVYTVATAAYRTAKNRDEIVAFIKERTGINVRILSKKEESVSTMFAYLFSSRYKKEMLSSEHIIMIDQGGGSTEVSVFCQNDLVNSYSINLGTTALRNILFLDSDRSTAVEEALSRSDQKIKERLVTFYKNMGEAMTSDVESFCISVGTAITHATGGKNNAAQHDRVMTREKIEDCINSCTEAILSQFDTVGDLNDFDFQASKGNKKLDDQITMRLGLPMFLSLMDRFNIKEIHVSGTGLWYGIYLQHLHNISDK</sequence>
<accession>A0AAW5NZ71</accession>
<dbReference type="RefSeq" id="WP_258990665.1">
    <property type="nucleotide sequence ID" value="NZ_JANUTS010000001.1"/>
</dbReference>
<dbReference type="InterPro" id="IPR003029">
    <property type="entry name" value="S1_domain"/>
</dbReference>
<dbReference type="Gene3D" id="3.40.50.300">
    <property type="entry name" value="P-loop containing nucleotide triphosphate hydrolases"/>
    <property type="match status" value="2"/>
</dbReference>
<feature type="domain" description="S1 motif" evidence="1">
    <location>
        <begin position="6"/>
        <end position="78"/>
    </location>
</feature>
<dbReference type="InterPro" id="IPR012340">
    <property type="entry name" value="NA-bd_OB-fold"/>
</dbReference>
<dbReference type="SUPFAM" id="SSF53067">
    <property type="entry name" value="Actin-like ATPase domain"/>
    <property type="match status" value="2"/>
</dbReference>
<dbReference type="Pfam" id="PF13087">
    <property type="entry name" value="AAA_12"/>
    <property type="match status" value="1"/>
</dbReference>
<evidence type="ECO:0000259" key="1">
    <source>
        <dbReference type="PROSITE" id="PS50126"/>
    </source>
</evidence>
<dbReference type="InterPro" id="IPR045055">
    <property type="entry name" value="DNA2/NAM7-like"/>
</dbReference>
<comment type="caution">
    <text evidence="2">The sequence shown here is derived from an EMBL/GenBank/DDBJ whole genome shotgun (WGS) entry which is preliminary data.</text>
</comment>
<dbReference type="InterPro" id="IPR003695">
    <property type="entry name" value="Ppx_GppA_N"/>
</dbReference>
<dbReference type="EMBL" id="JANUTS010000001">
    <property type="protein sequence ID" value="MCS2793814.1"/>
    <property type="molecule type" value="Genomic_DNA"/>
</dbReference>
<name>A0AAW5NZ71_9BACE</name>
<dbReference type="Pfam" id="PF02541">
    <property type="entry name" value="Ppx-GppA"/>
    <property type="match status" value="1"/>
</dbReference>
<evidence type="ECO:0000313" key="3">
    <source>
        <dbReference type="Proteomes" id="UP001204548"/>
    </source>
</evidence>
<dbReference type="PROSITE" id="PS50126">
    <property type="entry name" value="S1"/>
    <property type="match status" value="1"/>
</dbReference>
<dbReference type="InterPro" id="IPR043129">
    <property type="entry name" value="ATPase_NBD"/>
</dbReference>
<dbReference type="InterPro" id="IPR041677">
    <property type="entry name" value="DNA2/NAM7_AAA_11"/>
</dbReference>
<dbReference type="PANTHER" id="PTHR10887">
    <property type="entry name" value="DNA2/NAM7 HELICASE FAMILY"/>
    <property type="match status" value="1"/>
</dbReference>
<dbReference type="Pfam" id="PF00575">
    <property type="entry name" value="S1"/>
    <property type="match status" value="1"/>
</dbReference>
<dbReference type="Pfam" id="PF13086">
    <property type="entry name" value="AAA_11"/>
    <property type="match status" value="1"/>
</dbReference>
<dbReference type="Gene3D" id="2.40.50.140">
    <property type="entry name" value="Nucleic acid-binding proteins"/>
    <property type="match status" value="1"/>
</dbReference>